<dbReference type="EMBL" id="LBRM01000014">
    <property type="protein sequence ID" value="KKP97594.1"/>
    <property type="molecule type" value="Genomic_DNA"/>
</dbReference>
<proteinExistence type="predicted"/>
<evidence type="ECO:0008006" key="4">
    <source>
        <dbReference type="Google" id="ProtNLM"/>
    </source>
</evidence>
<organism evidence="2 3">
    <name type="scientific">Candidatus Nomurabacteria bacterium GW2011_GWA1_36_15</name>
    <dbReference type="NCBI Taxonomy" id="1618728"/>
    <lineage>
        <taxon>Bacteria</taxon>
        <taxon>Candidatus Nomuraibacteriota</taxon>
    </lineage>
</organism>
<feature type="transmembrane region" description="Helical" evidence="1">
    <location>
        <begin position="175"/>
        <end position="195"/>
    </location>
</feature>
<gene>
    <name evidence="2" type="ORF">US05_C0014G0009</name>
</gene>
<comment type="caution">
    <text evidence="2">The sequence shown here is derived from an EMBL/GenBank/DDBJ whole genome shotgun (WGS) entry which is preliminary data.</text>
</comment>
<feature type="transmembrane region" description="Helical" evidence="1">
    <location>
        <begin position="144"/>
        <end position="163"/>
    </location>
</feature>
<dbReference type="InterPro" id="IPR026898">
    <property type="entry name" value="PrsW"/>
</dbReference>
<dbReference type="Pfam" id="PF13367">
    <property type="entry name" value="PrsW-protease"/>
    <property type="match status" value="1"/>
</dbReference>
<dbReference type="PANTHER" id="PTHR36844:SF1">
    <property type="entry name" value="PROTEASE PRSW"/>
    <property type="match status" value="1"/>
</dbReference>
<protein>
    <recommendedName>
        <fullName evidence="4">Protease PrsW</fullName>
    </recommendedName>
</protein>
<name>A0A0G0DSW0_9BACT</name>
<dbReference type="GO" id="GO:0008233">
    <property type="term" value="F:peptidase activity"/>
    <property type="evidence" value="ECO:0007669"/>
    <property type="project" value="InterPro"/>
</dbReference>
<evidence type="ECO:0000256" key="1">
    <source>
        <dbReference type="SAM" id="Phobius"/>
    </source>
</evidence>
<dbReference type="AlphaFoldDB" id="A0A0G0DSW0"/>
<sequence>MINDPKILGLALLGGIAPALLWLWFWLKEDNQKPEPKGLLAILFFIGMVLVILVIPAQKFIQNNVTSSEWQIIGWASIEELIKYLGVVILLYKTNRIDEPIDWPIFLITVALGFAALENTLFLIKPLSLNQTTVGLLTGQLRFLGSTLLHAVSSGIVGVSLGLSFHMGKYVKKIYLLVGLLLAITLHSTFNFFIIEDNGNNFLEVLGFLWVVTIIIILLFEKLRRMSL</sequence>
<keyword evidence="1" id="KW-0472">Membrane</keyword>
<feature type="transmembrane region" description="Helical" evidence="1">
    <location>
        <begin position="6"/>
        <end position="27"/>
    </location>
</feature>
<evidence type="ECO:0000313" key="2">
    <source>
        <dbReference type="EMBL" id="KKP97594.1"/>
    </source>
</evidence>
<dbReference type="PANTHER" id="PTHR36844">
    <property type="entry name" value="PROTEASE PRSW"/>
    <property type="match status" value="1"/>
</dbReference>
<accession>A0A0G0DSW0</accession>
<reference evidence="2 3" key="1">
    <citation type="journal article" date="2015" name="Nature">
        <title>rRNA introns, odd ribosomes, and small enigmatic genomes across a large radiation of phyla.</title>
        <authorList>
            <person name="Brown C.T."/>
            <person name="Hug L.A."/>
            <person name="Thomas B.C."/>
            <person name="Sharon I."/>
            <person name="Castelle C.J."/>
            <person name="Singh A."/>
            <person name="Wilkins M.J."/>
            <person name="Williams K.H."/>
            <person name="Banfield J.F."/>
        </authorList>
    </citation>
    <scope>NUCLEOTIDE SEQUENCE [LARGE SCALE GENOMIC DNA]</scope>
</reference>
<dbReference type="Proteomes" id="UP000034606">
    <property type="component" value="Unassembled WGS sequence"/>
</dbReference>
<feature type="transmembrane region" description="Helical" evidence="1">
    <location>
        <begin position="39"/>
        <end position="58"/>
    </location>
</feature>
<feature type="transmembrane region" description="Helical" evidence="1">
    <location>
        <begin position="104"/>
        <end position="124"/>
    </location>
</feature>
<evidence type="ECO:0000313" key="3">
    <source>
        <dbReference type="Proteomes" id="UP000034606"/>
    </source>
</evidence>
<keyword evidence="1" id="KW-0812">Transmembrane</keyword>
<feature type="transmembrane region" description="Helical" evidence="1">
    <location>
        <begin position="70"/>
        <end position="92"/>
    </location>
</feature>
<keyword evidence="1" id="KW-1133">Transmembrane helix</keyword>
<feature type="transmembrane region" description="Helical" evidence="1">
    <location>
        <begin position="201"/>
        <end position="220"/>
    </location>
</feature>